<dbReference type="EC" id="6.3.1.14" evidence="1"/>
<feature type="domain" description="Diphthamide synthase" evidence="6">
    <location>
        <begin position="7"/>
        <end position="212"/>
    </location>
</feature>
<dbReference type="InterPro" id="IPR002761">
    <property type="entry name" value="Diphthami_syn_dom"/>
</dbReference>
<evidence type="ECO:0000313" key="8">
    <source>
        <dbReference type="Proteomes" id="UP000001396"/>
    </source>
</evidence>
<dbReference type="Gene3D" id="3.90.1490.10">
    <property type="entry name" value="putative n-type atp pyrophosphatase, domain 2"/>
    <property type="match status" value="1"/>
</dbReference>
<accession>D3BF31</accession>
<dbReference type="STRING" id="670386.D3BF31"/>
<evidence type="ECO:0000256" key="2">
    <source>
        <dbReference type="ARBA" id="ARBA00018426"/>
    </source>
</evidence>
<name>D3BF31_HETP5</name>
<reference evidence="7 8" key="1">
    <citation type="journal article" date="2011" name="Genome Res.">
        <title>Phylogeny-wide analysis of social amoeba genomes highlights ancient origins for complex intercellular communication.</title>
        <authorList>
            <person name="Heidel A.J."/>
            <person name="Lawal H.M."/>
            <person name="Felder M."/>
            <person name="Schilde C."/>
            <person name="Helps N.R."/>
            <person name="Tunggal B."/>
            <person name="Rivero F."/>
            <person name="John U."/>
            <person name="Schleicher M."/>
            <person name="Eichinger L."/>
            <person name="Platzer M."/>
            <person name="Noegel A.A."/>
            <person name="Schaap P."/>
            <person name="Gloeckner G."/>
        </authorList>
    </citation>
    <scope>NUCLEOTIDE SEQUENCE [LARGE SCALE GENOMIC DNA]</scope>
    <source>
        <strain evidence="8">ATCC 26659 / Pp 5 / PN500</strain>
    </source>
</reference>
<comment type="catalytic activity">
    <reaction evidence="5">
        <text>diphthine-[translation elongation factor 2] + NH4(+) + ATP = diphthamide-[translation elongation factor 2] + AMP + diphosphate + H(+)</text>
        <dbReference type="Rhea" id="RHEA:19753"/>
        <dbReference type="Rhea" id="RHEA-COMP:10172"/>
        <dbReference type="Rhea" id="RHEA-COMP:10174"/>
        <dbReference type="ChEBI" id="CHEBI:15378"/>
        <dbReference type="ChEBI" id="CHEBI:16692"/>
        <dbReference type="ChEBI" id="CHEBI:28938"/>
        <dbReference type="ChEBI" id="CHEBI:30616"/>
        <dbReference type="ChEBI" id="CHEBI:33019"/>
        <dbReference type="ChEBI" id="CHEBI:82696"/>
        <dbReference type="ChEBI" id="CHEBI:456215"/>
        <dbReference type="EC" id="6.3.1.14"/>
    </reaction>
</comment>
<dbReference type="GO" id="GO:0017178">
    <property type="term" value="F:diphthine-ammonia ligase activity"/>
    <property type="evidence" value="ECO:0007669"/>
    <property type="project" value="UniProtKB-EC"/>
</dbReference>
<evidence type="ECO:0000256" key="4">
    <source>
        <dbReference type="ARBA" id="ARBA00031552"/>
    </source>
</evidence>
<dbReference type="InParanoid" id="D3BF31"/>
<dbReference type="RefSeq" id="XP_020432632.1">
    <property type="nucleotide sequence ID" value="XM_020578184.1"/>
</dbReference>
<comment type="caution">
    <text evidence="7">The sequence shown here is derived from an EMBL/GenBank/DDBJ whole genome shotgun (WGS) entry which is preliminary data.</text>
</comment>
<gene>
    <name evidence="7" type="ORF">PPL_07348</name>
</gene>
<dbReference type="Proteomes" id="UP000001396">
    <property type="component" value="Unassembled WGS sequence"/>
</dbReference>
<evidence type="ECO:0000259" key="6">
    <source>
        <dbReference type="Pfam" id="PF01902"/>
    </source>
</evidence>
<dbReference type="OMA" id="GDMFCNG"/>
<dbReference type="SUPFAM" id="SSF52402">
    <property type="entry name" value="Adenine nucleotide alpha hydrolases-like"/>
    <property type="match status" value="1"/>
</dbReference>
<evidence type="ECO:0000313" key="7">
    <source>
        <dbReference type="EMBL" id="EFA80512.1"/>
    </source>
</evidence>
<dbReference type="GeneID" id="31362829"/>
<protein>
    <recommendedName>
        <fullName evidence="2">Diphthine--ammonia ligase</fullName>
        <ecNumber evidence="1">6.3.1.14</ecNumber>
    </recommendedName>
    <alternativeName>
        <fullName evidence="3">Diphthamide synthase</fullName>
    </alternativeName>
    <alternativeName>
        <fullName evidence="4">Diphthamide synthetase</fullName>
    </alternativeName>
</protein>
<dbReference type="EMBL" id="ADBJ01000031">
    <property type="protein sequence ID" value="EFA80512.1"/>
    <property type="molecule type" value="Genomic_DNA"/>
</dbReference>
<sequence>MMMNKIKAALCFTGGKDCTLALHRVSTKYNVAMLVTFAPRSAQPFRAHPLHLIQLQAEALDIPHRVLLVDGPDYLGSYRKLIRQLREECGIEALVTGDILDVCNNFMGRAVETTGVELVRPLFQQPRQEILDDCWSLGFDILITCVNNSKFDTGFDASRLMVGHRLTNELLNQVRDYNTKQKSIGEVDLAGEFGEFHTMIIDSPLFRQKISYEAEPVVDGDFTYLNFKSTMLLDKYDC</sequence>
<dbReference type="Pfam" id="PF01902">
    <property type="entry name" value="Diphthami_syn_2"/>
    <property type="match status" value="1"/>
</dbReference>
<organism evidence="7 8">
    <name type="scientific">Heterostelium pallidum (strain ATCC 26659 / Pp 5 / PN500)</name>
    <name type="common">Cellular slime mold</name>
    <name type="synonym">Polysphondylium pallidum</name>
    <dbReference type="NCBI Taxonomy" id="670386"/>
    <lineage>
        <taxon>Eukaryota</taxon>
        <taxon>Amoebozoa</taxon>
        <taxon>Evosea</taxon>
        <taxon>Eumycetozoa</taxon>
        <taxon>Dictyostelia</taxon>
        <taxon>Acytosteliales</taxon>
        <taxon>Acytosteliaceae</taxon>
        <taxon>Heterostelium</taxon>
    </lineage>
</organism>
<dbReference type="InterPro" id="IPR014729">
    <property type="entry name" value="Rossmann-like_a/b/a_fold"/>
</dbReference>
<proteinExistence type="predicted"/>
<dbReference type="Gene3D" id="3.40.50.620">
    <property type="entry name" value="HUPs"/>
    <property type="match status" value="1"/>
</dbReference>
<evidence type="ECO:0000256" key="5">
    <source>
        <dbReference type="ARBA" id="ARBA00048108"/>
    </source>
</evidence>
<evidence type="ECO:0000256" key="1">
    <source>
        <dbReference type="ARBA" id="ARBA00012089"/>
    </source>
</evidence>
<dbReference type="AlphaFoldDB" id="D3BF31"/>
<keyword evidence="8" id="KW-1185">Reference proteome</keyword>
<evidence type="ECO:0000256" key="3">
    <source>
        <dbReference type="ARBA" id="ARBA00029814"/>
    </source>
</evidence>